<dbReference type="InterPro" id="IPR036768">
    <property type="entry name" value="PolIII_chi_sf"/>
</dbReference>
<dbReference type="Proteomes" id="UP000288293">
    <property type="component" value="Unassembled WGS sequence"/>
</dbReference>
<dbReference type="PANTHER" id="PTHR38767:SF1">
    <property type="entry name" value="DNA POLYMERASE III SUBUNIT CHI"/>
    <property type="match status" value="1"/>
</dbReference>
<proteinExistence type="predicted"/>
<dbReference type="GO" id="GO:0003887">
    <property type="term" value="F:DNA-directed DNA polymerase activity"/>
    <property type="evidence" value="ECO:0007669"/>
    <property type="project" value="InterPro"/>
</dbReference>
<protein>
    <submittedName>
        <fullName evidence="1">DNA polymerase III subunit chi</fullName>
    </submittedName>
</protein>
<keyword evidence="2" id="KW-1185">Reference proteome</keyword>
<dbReference type="GO" id="GO:0006260">
    <property type="term" value="P:DNA replication"/>
    <property type="evidence" value="ECO:0007669"/>
    <property type="project" value="InterPro"/>
</dbReference>
<dbReference type="Pfam" id="PF04364">
    <property type="entry name" value="DNA_pol3_chi"/>
    <property type="match status" value="1"/>
</dbReference>
<dbReference type="InterPro" id="IPR007459">
    <property type="entry name" value="DNA_pol3_chi"/>
</dbReference>
<dbReference type="AlphaFoldDB" id="A0A432W194"/>
<dbReference type="Gene3D" id="3.40.50.10110">
    <property type="entry name" value="DNA polymerase III subunit chi"/>
    <property type="match status" value="1"/>
</dbReference>
<accession>A0A432W194</accession>
<comment type="caution">
    <text evidence="1">The sequence shown here is derived from an EMBL/GenBank/DDBJ whole genome shotgun (WGS) entry which is preliminary data.</text>
</comment>
<evidence type="ECO:0000313" key="1">
    <source>
        <dbReference type="EMBL" id="RUO22994.1"/>
    </source>
</evidence>
<gene>
    <name evidence="1" type="ORF">CWE09_13760</name>
</gene>
<dbReference type="GO" id="GO:0032298">
    <property type="term" value="P:positive regulation of DNA-templated DNA replication initiation"/>
    <property type="evidence" value="ECO:0007669"/>
    <property type="project" value="TreeGrafter"/>
</dbReference>
<reference evidence="1 2" key="1">
    <citation type="journal article" date="2011" name="Front. Microbiol.">
        <title>Genomic signatures of strain selection and enhancement in Bacillus atrophaeus var. globigii, a historical biowarfare simulant.</title>
        <authorList>
            <person name="Gibbons H.S."/>
            <person name="Broomall S.M."/>
            <person name="McNew L.A."/>
            <person name="Daligault H."/>
            <person name="Chapman C."/>
            <person name="Bruce D."/>
            <person name="Karavis M."/>
            <person name="Krepps M."/>
            <person name="McGregor P.A."/>
            <person name="Hong C."/>
            <person name="Park K.H."/>
            <person name="Akmal A."/>
            <person name="Feldman A."/>
            <person name="Lin J.S."/>
            <person name="Chang W.E."/>
            <person name="Higgs B.W."/>
            <person name="Demirev P."/>
            <person name="Lindquist J."/>
            <person name="Liem A."/>
            <person name="Fochler E."/>
            <person name="Read T.D."/>
            <person name="Tapia R."/>
            <person name="Johnson S."/>
            <person name="Bishop-Lilly K.A."/>
            <person name="Detter C."/>
            <person name="Han C."/>
            <person name="Sozhamannan S."/>
            <person name="Rosenzweig C.N."/>
            <person name="Skowronski E.W."/>
        </authorList>
    </citation>
    <scope>NUCLEOTIDE SEQUENCE [LARGE SCALE GENOMIC DNA]</scope>
    <source>
        <strain evidence="1 2">MLST1</strain>
    </source>
</reference>
<name>A0A432W194_9GAMM</name>
<evidence type="ECO:0000313" key="2">
    <source>
        <dbReference type="Proteomes" id="UP000288293"/>
    </source>
</evidence>
<dbReference type="EMBL" id="PIPL01000004">
    <property type="protein sequence ID" value="RUO22994.1"/>
    <property type="molecule type" value="Genomic_DNA"/>
</dbReference>
<dbReference type="PANTHER" id="PTHR38767">
    <property type="entry name" value="DNA POLYMERASE III SUBUNIT CHI"/>
    <property type="match status" value="1"/>
</dbReference>
<dbReference type="GO" id="GO:0003677">
    <property type="term" value="F:DNA binding"/>
    <property type="evidence" value="ECO:0007669"/>
    <property type="project" value="InterPro"/>
</dbReference>
<sequence length="152" mass="17172">MILAQGNFYILDNIAPAQHLEFVCQLVCDQYRDGKRVALMAQDQSQAEALDELLWKLPADAFIPHNLAGEGPASGTPVMINWPDSQQSFQGHRHCLLNLATEVPAQAQQSRHIIDFVPTEEQARIQARERYKHYRKLGFSINTDQAELTTSN</sequence>
<dbReference type="SUPFAM" id="SSF102400">
    <property type="entry name" value="DNA polymerase III chi subunit"/>
    <property type="match status" value="1"/>
</dbReference>
<organism evidence="1 2">
    <name type="scientific">Aliidiomarina minuta</name>
    <dbReference type="NCBI Taxonomy" id="880057"/>
    <lineage>
        <taxon>Bacteria</taxon>
        <taxon>Pseudomonadati</taxon>
        <taxon>Pseudomonadota</taxon>
        <taxon>Gammaproteobacteria</taxon>
        <taxon>Alteromonadales</taxon>
        <taxon>Idiomarinaceae</taxon>
        <taxon>Aliidiomarina</taxon>
    </lineage>
</organism>